<reference evidence="3" key="1">
    <citation type="journal article" date="2019" name="Int. J. Syst. Evol. Microbiol.">
        <title>The Global Catalogue of Microorganisms (GCM) 10K type strain sequencing project: providing services to taxonomists for standard genome sequencing and annotation.</title>
        <authorList>
            <consortium name="The Broad Institute Genomics Platform"/>
            <consortium name="The Broad Institute Genome Sequencing Center for Infectious Disease"/>
            <person name="Wu L."/>
            <person name="Ma J."/>
        </authorList>
    </citation>
    <scope>NUCLEOTIDE SEQUENCE [LARGE SCALE GENOMIC DNA]</scope>
    <source>
        <strain evidence="3">PCU 266</strain>
    </source>
</reference>
<feature type="domain" description="Carrier" evidence="1">
    <location>
        <begin position="19"/>
        <end position="70"/>
    </location>
</feature>
<evidence type="ECO:0000259" key="1">
    <source>
        <dbReference type="Pfam" id="PF00550"/>
    </source>
</evidence>
<dbReference type="EMBL" id="JBHSKP010000022">
    <property type="protein sequence ID" value="MFC5155349.1"/>
    <property type="molecule type" value="Genomic_DNA"/>
</dbReference>
<dbReference type="Pfam" id="PF00550">
    <property type="entry name" value="PP-binding"/>
    <property type="match status" value="1"/>
</dbReference>
<dbReference type="Gene3D" id="1.10.1200.10">
    <property type="entry name" value="ACP-like"/>
    <property type="match status" value="1"/>
</dbReference>
<dbReference type="InterPro" id="IPR036736">
    <property type="entry name" value="ACP-like_sf"/>
</dbReference>
<organism evidence="2 3">
    <name type="scientific">Streptomyces amakusaensis</name>
    <dbReference type="NCBI Taxonomy" id="67271"/>
    <lineage>
        <taxon>Bacteria</taxon>
        <taxon>Bacillati</taxon>
        <taxon>Actinomycetota</taxon>
        <taxon>Actinomycetes</taxon>
        <taxon>Kitasatosporales</taxon>
        <taxon>Streptomycetaceae</taxon>
        <taxon>Streptomyces</taxon>
    </lineage>
</organism>
<dbReference type="SUPFAM" id="SSF47336">
    <property type="entry name" value="ACP-like"/>
    <property type="match status" value="1"/>
</dbReference>
<evidence type="ECO:0000313" key="2">
    <source>
        <dbReference type="EMBL" id="MFC5155349.1"/>
    </source>
</evidence>
<dbReference type="RefSeq" id="WP_344483028.1">
    <property type="nucleotide sequence ID" value="NZ_BAAASB010000019.1"/>
</dbReference>
<evidence type="ECO:0000313" key="3">
    <source>
        <dbReference type="Proteomes" id="UP001596160"/>
    </source>
</evidence>
<comment type="caution">
    <text evidence="2">The sequence shown here is derived from an EMBL/GenBank/DDBJ whole genome shotgun (WGS) entry which is preliminary data.</text>
</comment>
<dbReference type="Proteomes" id="UP001596160">
    <property type="component" value="Unassembled WGS sequence"/>
</dbReference>
<protein>
    <submittedName>
        <fullName evidence="2">Acyl carrier protein</fullName>
    </submittedName>
</protein>
<gene>
    <name evidence="2" type="ORF">ACFPRH_26810</name>
</gene>
<dbReference type="InterPro" id="IPR009081">
    <property type="entry name" value="PP-bd_ACP"/>
</dbReference>
<keyword evidence="3" id="KW-1185">Reference proteome</keyword>
<name>A0ABW0ASA3_9ACTN</name>
<proteinExistence type="predicted"/>
<sequence length="87" mass="10011">MQYARAIREFVVEEFLPDVPPAELEYEYDLLEHGVIDSLGLLKVIVWIEDRYGIDTEKVDLRPESFRSVAAIDAFITHASQQRTKSA</sequence>
<accession>A0ABW0ASA3</accession>